<comment type="caution">
    <text evidence="2">The sequence shown here is derived from an EMBL/GenBank/DDBJ whole genome shotgun (WGS) entry which is preliminary data.</text>
</comment>
<dbReference type="Pfam" id="PF02958">
    <property type="entry name" value="EcKL"/>
    <property type="match status" value="1"/>
</dbReference>
<proteinExistence type="predicted"/>
<evidence type="ECO:0000259" key="1">
    <source>
        <dbReference type="SMART" id="SM00587"/>
    </source>
</evidence>
<evidence type="ECO:0000313" key="2">
    <source>
        <dbReference type="EMBL" id="RZB38915.1"/>
    </source>
</evidence>
<gene>
    <name evidence="2" type="ORF">BDFB_011017</name>
</gene>
<evidence type="ECO:0000313" key="3">
    <source>
        <dbReference type="Proteomes" id="UP000292052"/>
    </source>
</evidence>
<dbReference type="InterPro" id="IPR011009">
    <property type="entry name" value="Kinase-like_dom_sf"/>
</dbReference>
<dbReference type="EMBL" id="QDEB01132591">
    <property type="protein sequence ID" value="RZB38915.1"/>
    <property type="molecule type" value="Genomic_DNA"/>
</dbReference>
<dbReference type="AlphaFoldDB" id="A0A482V7B5"/>
<protein>
    <submittedName>
        <fullName evidence="2">EcKinase and/or DUF1679 domain containing protein</fullName>
    </submittedName>
</protein>
<name>A0A482V7B5_ASBVE</name>
<keyword evidence="2" id="KW-0808">Transferase</keyword>
<dbReference type="InterPro" id="IPR004119">
    <property type="entry name" value="EcKL"/>
</dbReference>
<dbReference type="SUPFAM" id="SSF56112">
    <property type="entry name" value="Protein kinase-like (PK-like)"/>
    <property type="match status" value="1"/>
</dbReference>
<accession>A0A482V7B5</accession>
<dbReference type="STRING" id="1661398.A0A482V7B5"/>
<keyword evidence="2" id="KW-0418">Kinase</keyword>
<dbReference type="SMART" id="SM00587">
    <property type="entry name" value="CHK"/>
    <property type="match status" value="1"/>
</dbReference>
<dbReference type="Proteomes" id="UP000292052">
    <property type="component" value="Unassembled WGS sequence"/>
</dbReference>
<dbReference type="Gene3D" id="3.90.1200.10">
    <property type="match status" value="1"/>
</dbReference>
<dbReference type="PANTHER" id="PTHR11012:SF48">
    <property type="entry name" value="CHK KINASE-LIKE DOMAIN-CONTAINING PROTEIN-RELATED"/>
    <property type="match status" value="1"/>
</dbReference>
<reference evidence="2 3" key="1">
    <citation type="submission" date="2017-03" db="EMBL/GenBank/DDBJ databases">
        <title>Genome of the blue death feigning beetle - Asbolus verrucosus.</title>
        <authorList>
            <person name="Rider S.D."/>
        </authorList>
    </citation>
    <scope>NUCLEOTIDE SEQUENCE [LARGE SCALE GENOMIC DNA]</scope>
    <source>
        <strain evidence="2">Butters</strain>
        <tissue evidence="2">Head and leg muscle</tissue>
    </source>
</reference>
<dbReference type="PANTHER" id="PTHR11012">
    <property type="entry name" value="PROTEIN KINASE-LIKE DOMAIN-CONTAINING"/>
    <property type="match status" value="1"/>
</dbReference>
<sequence length="413" mass="48065">MADPQMLTEDNCLQILEKHLKTRDFQLKSFKILSFHNPMQGLIGEHFTLRIDYSCKGEQRTQDFFVKTLSTNPFMLNLTKTIQVYEKEALFYKLLGEFEKYGIDTSFSPKGYFFKPYITVLQDLSEKGYKGTPKRKLLDLEHCRTCLKAIAKFHASSVIYEKRKSEELGKKYSLKDEYSELLEDKFASEEETVATRWMVSSIQGLFQLIDLIPENHVSHETFKATLSELLSMDSGDDSLVSGVLHGDLWSSNFLYLYEGDKPVESKLLDYQLLKYGPLELDLVEFLMTNTTRDFRDKNFHSLIEYYYKNLSELLIRAGLECDEILAGSCEFVRSCDNFKLAGKVHAIVDHSFTFVSDEIYGDAMKSEESFRKFLFEERGKYVIESYNKSEEFKNMLREDVLELRDLLFPGESD</sequence>
<organism evidence="2 3">
    <name type="scientific">Asbolus verrucosus</name>
    <name type="common">Desert ironclad beetle</name>
    <dbReference type="NCBI Taxonomy" id="1661398"/>
    <lineage>
        <taxon>Eukaryota</taxon>
        <taxon>Metazoa</taxon>
        <taxon>Ecdysozoa</taxon>
        <taxon>Arthropoda</taxon>
        <taxon>Hexapoda</taxon>
        <taxon>Insecta</taxon>
        <taxon>Pterygota</taxon>
        <taxon>Neoptera</taxon>
        <taxon>Endopterygota</taxon>
        <taxon>Coleoptera</taxon>
        <taxon>Polyphaga</taxon>
        <taxon>Cucujiformia</taxon>
        <taxon>Tenebrionidae</taxon>
        <taxon>Pimeliinae</taxon>
        <taxon>Asbolus</taxon>
    </lineage>
</organism>
<feature type="domain" description="CHK kinase-like" evidence="1">
    <location>
        <begin position="119"/>
        <end position="316"/>
    </location>
</feature>
<keyword evidence="3" id="KW-1185">Reference proteome</keyword>
<dbReference type="InterPro" id="IPR015897">
    <property type="entry name" value="CHK_kinase-like"/>
</dbReference>
<dbReference type="GO" id="GO:0016301">
    <property type="term" value="F:kinase activity"/>
    <property type="evidence" value="ECO:0007669"/>
    <property type="project" value="UniProtKB-KW"/>
</dbReference>
<dbReference type="OrthoDB" id="190089at2759"/>